<keyword evidence="2 9" id="KW-0436">Ligase</keyword>
<comment type="subunit">
    <text evidence="9">Homodimer.</text>
</comment>
<feature type="binding site" evidence="9">
    <location>
        <begin position="17"/>
        <end position="22"/>
    </location>
    <ligand>
        <name>ATP</name>
        <dbReference type="ChEBI" id="CHEBI:30616"/>
    </ligand>
</feature>
<comment type="caution">
    <text evidence="10">The sequence shown here is derived from an EMBL/GenBank/DDBJ whole genome shotgun (WGS) entry which is preliminary data.</text>
</comment>
<dbReference type="InterPro" id="IPR027417">
    <property type="entry name" value="P-loop_NTPase"/>
</dbReference>
<comment type="subcellular location">
    <subcellularLocation>
        <location evidence="9">Cytoplasm</location>
    </subcellularLocation>
</comment>
<feature type="binding site" evidence="9">
    <location>
        <begin position="138"/>
        <end position="141"/>
    </location>
    <ligand>
        <name>ATP</name>
        <dbReference type="ChEBI" id="CHEBI:30616"/>
    </ligand>
</feature>
<evidence type="ECO:0000256" key="9">
    <source>
        <dbReference type="HAMAP-Rule" id="MF_00336"/>
    </source>
</evidence>
<feature type="binding site" evidence="9">
    <location>
        <position position="46"/>
    </location>
    <ligand>
        <name>substrate</name>
    </ligand>
</feature>
<keyword evidence="7 9" id="KW-0460">Magnesium</keyword>
<dbReference type="UniPathway" id="UPA00078">
    <property type="reaction ID" value="UER00161"/>
</dbReference>
<dbReference type="SUPFAM" id="SSF52540">
    <property type="entry name" value="P-loop containing nucleoside triphosphate hydrolases"/>
    <property type="match status" value="1"/>
</dbReference>
<feature type="binding site" evidence="9">
    <location>
        <position position="77"/>
    </location>
    <ligand>
        <name>ATP</name>
        <dbReference type="ChEBI" id="CHEBI:30616"/>
    </ligand>
</feature>
<keyword evidence="5 9" id="KW-0093">Biotin biosynthesis</keyword>
<evidence type="ECO:0000256" key="3">
    <source>
        <dbReference type="ARBA" id="ARBA00022723"/>
    </source>
</evidence>
<comment type="cofactor">
    <cofactor evidence="9">
        <name>Mg(2+)</name>
        <dbReference type="ChEBI" id="CHEBI:18420"/>
    </cofactor>
</comment>
<comment type="pathway">
    <text evidence="9">Cofactor biosynthesis; biotin biosynthesis; biotin from 7,8-diaminononanoate: step 1/2.</text>
</comment>
<evidence type="ECO:0000256" key="4">
    <source>
        <dbReference type="ARBA" id="ARBA00022741"/>
    </source>
</evidence>
<dbReference type="Proteomes" id="UP000320176">
    <property type="component" value="Unassembled WGS sequence"/>
</dbReference>
<keyword evidence="11" id="KW-1185">Reference proteome</keyword>
<dbReference type="PANTHER" id="PTHR43210:SF2">
    <property type="entry name" value="ATP-DEPENDENT DETHIOBIOTIN SYNTHETASE BIOD 2"/>
    <property type="match status" value="1"/>
</dbReference>
<evidence type="ECO:0000256" key="2">
    <source>
        <dbReference type="ARBA" id="ARBA00022598"/>
    </source>
</evidence>
<dbReference type="HAMAP" id="MF_00336">
    <property type="entry name" value="BioD"/>
    <property type="match status" value="1"/>
</dbReference>
<comment type="catalytic activity">
    <reaction evidence="9">
        <text>(7R,8S)-7,8-diammoniononanoate + CO2 + ATP = (4R,5S)-dethiobiotin + ADP + phosphate + 3 H(+)</text>
        <dbReference type="Rhea" id="RHEA:15805"/>
        <dbReference type="ChEBI" id="CHEBI:15378"/>
        <dbReference type="ChEBI" id="CHEBI:16526"/>
        <dbReference type="ChEBI" id="CHEBI:30616"/>
        <dbReference type="ChEBI" id="CHEBI:43474"/>
        <dbReference type="ChEBI" id="CHEBI:149469"/>
        <dbReference type="ChEBI" id="CHEBI:149473"/>
        <dbReference type="ChEBI" id="CHEBI:456216"/>
        <dbReference type="EC" id="6.3.3.3"/>
    </reaction>
</comment>
<dbReference type="InterPro" id="IPR004472">
    <property type="entry name" value="DTB_synth_BioD"/>
</dbReference>
<accession>A0A5C6B1G4</accession>
<dbReference type="PIRSF" id="PIRSF006755">
    <property type="entry name" value="DTB_synth"/>
    <property type="match status" value="1"/>
</dbReference>
<comment type="function">
    <text evidence="9">Catalyzes a mechanistically unusual reaction, the ATP-dependent insertion of CO2 between the N7 and N8 nitrogen atoms of 7,8-diaminopelargonic acid (DAPA, also called 7,8-diammoniononanoate) to form a ureido ring.</text>
</comment>
<dbReference type="GO" id="GO:0000287">
    <property type="term" value="F:magnesium ion binding"/>
    <property type="evidence" value="ECO:0007669"/>
    <property type="project" value="UniProtKB-UniRule"/>
</dbReference>
<keyword evidence="4 9" id="KW-0547">Nucleotide-binding</keyword>
<evidence type="ECO:0000313" key="11">
    <source>
        <dbReference type="Proteomes" id="UP000320176"/>
    </source>
</evidence>
<dbReference type="GO" id="GO:0009102">
    <property type="term" value="P:biotin biosynthetic process"/>
    <property type="evidence" value="ECO:0007669"/>
    <property type="project" value="UniProtKB-UniRule"/>
</dbReference>
<dbReference type="GO" id="GO:0005829">
    <property type="term" value="C:cytosol"/>
    <property type="evidence" value="ECO:0007669"/>
    <property type="project" value="TreeGrafter"/>
</dbReference>
<dbReference type="Gene3D" id="3.40.50.300">
    <property type="entry name" value="P-loop containing nucleotide triphosphate hydrolases"/>
    <property type="match status" value="1"/>
</dbReference>
<evidence type="ECO:0000313" key="10">
    <source>
        <dbReference type="EMBL" id="TWU05076.1"/>
    </source>
</evidence>
<feature type="binding site" evidence="9">
    <location>
        <position position="21"/>
    </location>
    <ligand>
        <name>Mg(2+)</name>
        <dbReference type="ChEBI" id="CHEBI:18420"/>
    </ligand>
</feature>
<feature type="active site" evidence="9">
    <location>
        <position position="42"/>
    </location>
</feature>
<proteinExistence type="inferred from homology"/>
<dbReference type="GO" id="GO:0004141">
    <property type="term" value="F:dethiobiotin synthase activity"/>
    <property type="evidence" value="ECO:0007669"/>
    <property type="project" value="UniProtKB-UniRule"/>
</dbReference>
<evidence type="ECO:0000256" key="6">
    <source>
        <dbReference type="ARBA" id="ARBA00022840"/>
    </source>
</evidence>
<feature type="binding site" evidence="9">
    <location>
        <position position="77"/>
    </location>
    <ligand>
        <name>Mg(2+)</name>
        <dbReference type="ChEBI" id="CHEBI:18420"/>
    </ligand>
</feature>
<evidence type="ECO:0000256" key="1">
    <source>
        <dbReference type="ARBA" id="ARBA00022490"/>
    </source>
</evidence>
<organism evidence="10 11">
    <name type="scientific">Stieleria varia</name>
    <dbReference type="NCBI Taxonomy" id="2528005"/>
    <lineage>
        <taxon>Bacteria</taxon>
        <taxon>Pseudomonadati</taxon>
        <taxon>Planctomycetota</taxon>
        <taxon>Planctomycetia</taxon>
        <taxon>Pirellulales</taxon>
        <taxon>Pirellulaceae</taxon>
        <taxon>Stieleria</taxon>
    </lineage>
</organism>
<sequence length="248" mass="26401">METHPTKTVFVTGTDTDVGKTYVASLLARTLVGKCQRVGVYKPVASGCIPATIMMVDGQPELNPGQSGDSGGMVATDAFELWRAAGMPRRLDDVCPQRFALPVAPPAAAAAENREVDAKLLVDGAAKWRSGYDWLIVEGAGGFMSPLADGLLNIDLYRQLGQPKLLVVAANRLGTIHQSLATCLAAQQLGCEVSGLLLNAVQSTTDSSCTGNAEQIRRYSNVEFLGTVDYQQTTLPDNIIGAIEKWFA</sequence>
<dbReference type="EC" id="6.3.3.3" evidence="9"/>
<dbReference type="Pfam" id="PF13500">
    <property type="entry name" value="AAA_26"/>
    <property type="match status" value="1"/>
</dbReference>
<name>A0A5C6B1G4_9BACT</name>
<dbReference type="PANTHER" id="PTHR43210">
    <property type="entry name" value="DETHIOBIOTIN SYNTHETASE"/>
    <property type="match status" value="1"/>
</dbReference>
<comment type="catalytic activity">
    <reaction evidence="8">
        <text>(7R,8S)-8-amino-7-(carboxyamino)nonanoate + ATP = (4R,5S)-dethiobiotin + ADP + phosphate + H(+)</text>
        <dbReference type="Rhea" id="RHEA:63684"/>
        <dbReference type="ChEBI" id="CHEBI:15378"/>
        <dbReference type="ChEBI" id="CHEBI:30616"/>
        <dbReference type="ChEBI" id="CHEBI:43474"/>
        <dbReference type="ChEBI" id="CHEBI:149470"/>
        <dbReference type="ChEBI" id="CHEBI:149473"/>
        <dbReference type="ChEBI" id="CHEBI:456216"/>
    </reaction>
</comment>
<protein>
    <recommendedName>
        <fullName evidence="9">ATP-dependent dethiobiotin synthetase BioD</fullName>
        <ecNumber evidence="9">6.3.3.3</ecNumber>
    </recommendedName>
    <alternativeName>
        <fullName evidence="9">DTB synthetase</fullName>
        <shortName evidence="9">DTBS</shortName>
    </alternativeName>
    <alternativeName>
        <fullName evidence="9">Dethiobiotin synthase</fullName>
    </alternativeName>
</protein>
<keyword evidence="3 9" id="KW-0479">Metal-binding</keyword>
<gene>
    <name evidence="10" type="primary">bioD1</name>
    <name evidence="9" type="synonym">bioD</name>
    <name evidence="10" type="ORF">Pla52n_31220</name>
</gene>
<dbReference type="CDD" id="cd03109">
    <property type="entry name" value="DTBS"/>
    <property type="match status" value="1"/>
</dbReference>
<feature type="binding site" evidence="9">
    <location>
        <position position="138"/>
    </location>
    <ligand>
        <name>Mg(2+)</name>
        <dbReference type="ChEBI" id="CHEBI:18420"/>
    </ligand>
</feature>
<comment type="similarity">
    <text evidence="9">Belongs to the dethiobiotin synthetase family.</text>
</comment>
<dbReference type="AlphaFoldDB" id="A0A5C6B1G4"/>
<dbReference type="NCBIfam" id="TIGR00347">
    <property type="entry name" value="bioD"/>
    <property type="match status" value="1"/>
</dbReference>
<dbReference type="RefSeq" id="WP_146520388.1">
    <property type="nucleotide sequence ID" value="NZ_CP151726.1"/>
</dbReference>
<evidence type="ECO:0000256" key="7">
    <source>
        <dbReference type="ARBA" id="ARBA00022842"/>
    </source>
</evidence>
<comment type="caution">
    <text evidence="9">Lacks conserved residue(s) required for the propagation of feature annotation.</text>
</comment>
<evidence type="ECO:0000256" key="5">
    <source>
        <dbReference type="ARBA" id="ARBA00022756"/>
    </source>
</evidence>
<dbReference type="OrthoDB" id="9802097at2"/>
<dbReference type="EMBL" id="SJPN01000003">
    <property type="protein sequence ID" value="TWU05076.1"/>
    <property type="molecule type" value="Genomic_DNA"/>
</dbReference>
<keyword evidence="1 9" id="KW-0963">Cytoplasm</keyword>
<evidence type="ECO:0000256" key="8">
    <source>
        <dbReference type="ARBA" id="ARBA00047386"/>
    </source>
</evidence>
<dbReference type="GO" id="GO:0005524">
    <property type="term" value="F:ATP binding"/>
    <property type="evidence" value="ECO:0007669"/>
    <property type="project" value="UniProtKB-UniRule"/>
</dbReference>
<reference evidence="10 11" key="1">
    <citation type="submission" date="2019-02" db="EMBL/GenBank/DDBJ databases">
        <title>Deep-cultivation of Planctomycetes and their phenomic and genomic characterization uncovers novel biology.</title>
        <authorList>
            <person name="Wiegand S."/>
            <person name="Jogler M."/>
            <person name="Boedeker C."/>
            <person name="Pinto D."/>
            <person name="Vollmers J."/>
            <person name="Rivas-Marin E."/>
            <person name="Kohn T."/>
            <person name="Peeters S.H."/>
            <person name="Heuer A."/>
            <person name="Rast P."/>
            <person name="Oberbeckmann S."/>
            <person name="Bunk B."/>
            <person name="Jeske O."/>
            <person name="Meyerdierks A."/>
            <person name="Storesund J.E."/>
            <person name="Kallscheuer N."/>
            <person name="Luecker S."/>
            <person name="Lage O.M."/>
            <person name="Pohl T."/>
            <person name="Merkel B.J."/>
            <person name="Hornburger P."/>
            <person name="Mueller R.-W."/>
            <person name="Bruemmer F."/>
            <person name="Labrenz M."/>
            <person name="Spormann A.M."/>
            <person name="Op Den Camp H."/>
            <person name="Overmann J."/>
            <person name="Amann R."/>
            <person name="Jetten M.S.M."/>
            <person name="Mascher T."/>
            <person name="Medema M.H."/>
            <person name="Devos D.P."/>
            <person name="Kaster A.-K."/>
            <person name="Ovreas L."/>
            <person name="Rohde M."/>
            <person name="Galperin M.Y."/>
            <person name="Jogler C."/>
        </authorList>
    </citation>
    <scope>NUCLEOTIDE SEQUENCE [LARGE SCALE GENOMIC DNA]</scope>
    <source>
        <strain evidence="10 11">Pla52n</strain>
    </source>
</reference>
<keyword evidence="6 9" id="KW-0067">ATP-binding</keyword>